<dbReference type="PANTHER" id="PTHR36361">
    <property type="entry name" value="PROTEIN APEM9"/>
    <property type="match status" value="1"/>
</dbReference>
<dbReference type="PANTHER" id="PTHR36361:SF1">
    <property type="entry name" value="PROTEIN APEM9"/>
    <property type="match status" value="1"/>
</dbReference>
<proteinExistence type="predicted"/>
<keyword evidence="3" id="KW-1185">Reference proteome</keyword>
<feature type="region of interest" description="Disordered" evidence="1">
    <location>
        <begin position="220"/>
        <end position="287"/>
    </location>
</feature>
<feature type="compositionally biased region" description="Low complexity" evidence="1">
    <location>
        <begin position="225"/>
        <end position="259"/>
    </location>
</feature>
<comment type="caution">
    <text evidence="2">The sequence shown here is derived from an EMBL/GenBank/DDBJ whole genome shotgun (WGS) entry which is preliminary data.</text>
</comment>
<dbReference type="Proteomes" id="UP000239649">
    <property type="component" value="Unassembled WGS sequence"/>
</dbReference>
<accession>A0A2P6VRA5</accession>
<dbReference type="GO" id="GO:0015919">
    <property type="term" value="P:peroxisomal membrane transport"/>
    <property type="evidence" value="ECO:0007669"/>
    <property type="project" value="InterPro"/>
</dbReference>
<dbReference type="InterPro" id="IPR034571">
    <property type="entry name" value="APEM9"/>
</dbReference>
<evidence type="ECO:0000256" key="1">
    <source>
        <dbReference type="SAM" id="MobiDB-lite"/>
    </source>
</evidence>
<evidence type="ECO:0000313" key="3">
    <source>
        <dbReference type="Proteomes" id="UP000239649"/>
    </source>
</evidence>
<organism evidence="2 3">
    <name type="scientific">Micractinium conductrix</name>
    <dbReference type="NCBI Taxonomy" id="554055"/>
    <lineage>
        <taxon>Eukaryota</taxon>
        <taxon>Viridiplantae</taxon>
        <taxon>Chlorophyta</taxon>
        <taxon>core chlorophytes</taxon>
        <taxon>Trebouxiophyceae</taxon>
        <taxon>Chlorellales</taxon>
        <taxon>Chlorellaceae</taxon>
        <taxon>Chlorella clade</taxon>
        <taxon>Micractinium</taxon>
    </lineage>
</organism>
<dbReference type="OrthoDB" id="515006at2759"/>
<name>A0A2P6VRA5_9CHLO</name>
<gene>
    <name evidence="2" type="ORF">C2E20_0914</name>
</gene>
<protein>
    <submittedName>
        <fullName evidence="2">Uncharacterized protein</fullName>
    </submittedName>
</protein>
<dbReference type="EMBL" id="LHPF02000001">
    <property type="protein sequence ID" value="PSC76636.1"/>
    <property type="molecule type" value="Genomic_DNA"/>
</dbReference>
<reference evidence="2 3" key="1">
    <citation type="journal article" date="2018" name="Plant J.">
        <title>Genome sequences of Chlorella sorokiniana UTEX 1602 and Micractinium conductrix SAG 241.80: implications to maltose excretion by a green alga.</title>
        <authorList>
            <person name="Arriola M.B."/>
            <person name="Velmurugan N."/>
            <person name="Zhang Y."/>
            <person name="Plunkett M.H."/>
            <person name="Hondzo H."/>
            <person name="Barney B.M."/>
        </authorList>
    </citation>
    <scope>NUCLEOTIDE SEQUENCE [LARGE SCALE GENOMIC DNA]</scope>
    <source>
        <strain evidence="2 3">SAG 241.80</strain>
    </source>
</reference>
<dbReference type="AlphaFoldDB" id="A0A2P6VRA5"/>
<evidence type="ECO:0000313" key="2">
    <source>
        <dbReference type="EMBL" id="PSC76636.1"/>
    </source>
</evidence>
<sequence>MTAAVSAPASAAELVDAAEEALVLSDFAAAEQSARQCLARAAYLAPDAATELQDRACVVALQALAETQRFGAAHRLLRNTFGQQLEDAPPHSLLVWLALALDTDKRGEAQRLIQSLLDSRHPDQPGEGCCWSRRQYLTLLHLYCFEVLLKELREPAAVQRWVEETQLPISEEDRQLLWAELAQAAEEEAARRQQSQLPRWEQQPALHGVDERAAAEALVGMGSTRQQASTVAARQQQQAQRQRSGQQQQAQQQQRRQQSLLAGEPQPGAAQHKLGGGPAAQQEAPPDPAAALRTLGSTVLGAVLIYAVYAERAAVRSGLQRARRGVSAGLAELAGMALSMRVNPVAAAAPALR</sequence>